<dbReference type="EMBL" id="JABEZX010000008">
    <property type="protein sequence ID" value="MBA0562115.1"/>
    <property type="molecule type" value="Genomic_DNA"/>
</dbReference>
<dbReference type="Proteomes" id="UP000593572">
    <property type="component" value="Unassembled WGS sequence"/>
</dbReference>
<evidence type="ECO:0000313" key="2">
    <source>
        <dbReference type="Proteomes" id="UP000593572"/>
    </source>
</evidence>
<comment type="caution">
    <text evidence="1">The sequence shown here is derived from an EMBL/GenBank/DDBJ whole genome shotgun (WGS) entry which is preliminary data.</text>
</comment>
<proteinExistence type="predicted"/>
<reference evidence="1 2" key="1">
    <citation type="journal article" date="2019" name="Genome Biol. Evol.">
        <title>Insights into the evolution of the New World diploid cottons (Gossypium, subgenus Houzingenia) based on genome sequencing.</title>
        <authorList>
            <person name="Grover C.E."/>
            <person name="Arick M.A. 2nd"/>
            <person name="Thrash A."/>
            <person name="Conover J.L."/>
            <person name="Sanders W.S."/>
            <person name="Peterson D.G."/>
            <person name="Frelichowski J.E."/>
            <person name="Scheffler J.A."/>
            <person name="Scheffler B.E."/>
            <person name="Wendel J.F."/>
        </authorList>
    </citation>
    <scope>NUCLEOTIDE SEQUENCE [LARGE SCALE GENOMIC DNA]</scope>
    <source>
        <strain evidence="1">157</strain>
        <tissue evidence="1">Leaf</tissue>
    </source>
</reference>
<name>A0A7J8MBP4_9ROSI</name>
<protein>
    <submittedName>
        <fullName evidence="1">Uncharacterized protein</fullName>
    </submittedName>
</protein>
<gene>
    <name evidence="1" type="ORF">Golob_007189</name>
</gene>
<feature type="non-terminal residue" evidence="1">
    <location>
        <position position="22"/>
    </location>
</feature>
<sequence length="22" mass="2548">MHIFFSLSCMLVNVLSFKKGVF</sequence>
<keyword evidence="2" id="KW-1185">Reference proteome</keyword>
<accession>A0A7J8MBP4</accession>
<evidence type="ECO:0000313" key="1">
    <source>
        <dbReference type="EMBL" id="MBA0562115.1"/>
    </source>
</evidence>
<organism evidence="1 2">
    <name type="scientific">Gossypium lobatum</name>
    <dbReference type="NCBI Taxonomy" id="34289"/>
    <lineage>
        <taxon>Eukaryota</taxon>
        <taxon>Viridiplantae</taxon>
        <taxon>Streptophyta</taxon>
        <taxon>Embryophyta</taxon>
        <taxon>Tracheophyta</taxon>
        <taxon>Spermatophyta</taxon>
        <taxon>Magnoliopsida</taxon>
        <taxon>eudicotyledons</taxon>
        <taxon>Gunneridae</taxon>
        <taxon>Pentapetalae</taxon>
        <taxon>rosids</taxon>
        <taxon>malvids</taxon>
        <taxon>Malvales</taxon>
        <taxon>Malvaceae</taxon>
        <taxon>Malvoideae</taxon>
        <taxon>Gossypium</taxon>
    </lineage>
</organism>
<dbReference type="AlphaFoldDB" id="A0A7J8MBP4"/>